<evidence type="ECO:0000313" key="1">
    <source>
        <dbReference type="EMBL" id="OGY55520.1"/>
    </source>
</evidence>
<protein>
    <submittedName>
        <fullName evidence="1">Uncharacterized protein</fullName>
    </submittedName>
</protein>
<name>A0A1G1YVB6_9BACT</name>
<dbReference type="EMBL" id="MHIN01000013">
    <property type="protein sequence ID" value="OGY55520.1"/>
    <property type="molecule type" value="Genomic_DNA"/>
</dbReference>
<evidence type="ECO:0000313" key="2">
    <source>
        <dbReference type="Proteomes" id="UP000178122"/>
    </source>
</evidence>
<organism evidence="1 2">
    <name type="scientific">Candidatus Buchananbacteria bacterium RIFCSPLOWO2_01_FULL_40_23b</name>
    <dbReference type="NCBI Taxonomy" id="1797544"/>
    <lineage>
        <taxon>Bacteria</taxon>
        <taxon>Candidatus Buchananiibacteriota</taxon>
    </lineage>
</organism>
<reference evidence="1 2" key="1">
    <citation type="journal article" date="2016" name="Nat. Commun.">
        <title>Thousands of microbial genomes shed light on interconnected biogeochemical processes in an aquifer system.</title>
        <authorList>
            <person name="Anantharaman K."/>
            <person name="Brown C.T."/>
            <person name="Hug L.A."/>
            <person name="Sharon I."/>
            <person name="Castelle C.J."/>
            <person name="Probst A.J."/>
            <person name="Thomas B.C."/>
            <person name="Singh A."/>
            <person name="Wilkins M.J."/>
            <person name="Karaoz U."/>
            <person name="Brodie E.L."/>
            <person name="Williams K.H."/>
            <person name="Hubbard S.S."/>
            <person name="Banfield J.F."/>
        </authorList>
    </citation>
    <scope>NUCLEOTIDE SEQUENCE [LARGE SCALE GENOMIC DNA]</scope>
</reference>
<gene>
    <name evidence="1" type="ORF">A2912_05860</name>
</gene>
<accession>A0A1G1YVB6</accession>
<comment type="caution">
    <text evidence="1">The sequence shown here is derived from an EMBL/GenBank/DDBJ whole genome shotgun (WGS) entry which is preliminary data.</text>
</comment>
<sequence length="458" mass="53945">MKYPNIEDIISSYQLPQNIKQKITQIAKHHIEKYKINNFSQIYEYVAELVDKFTVPWEEKNTVSLDQSTASSKRTLHEKITSNNSAETERLEEKIKKENTVSTNTSKDQLKKIFSESDITTQQIISVLLEKVPQFHIPQIAAADIIKNRTVQLLSSYFKYGRLQIPPRPIKHIKFDNKIDIHYAKRRYGGNPLAFLKEHEEFYAQLTRSQLEEIDRGLYAALLRKHQIQEALELNLLLSTPLYRGHKTALEFFIAHKEKYHGLSRTELQKIDSGLYQKLLKEERLNQLILPKRNRWLHQSPLAYFLSQYEINKDISRTELRKRYCYLYNRLKKENQLSVAIPKKKGNNYHGYETPLAYFLAQSTTYQGLTRSQLQQKDMAMYMALWRAKQIEAAIPENHKNEKKPYRGFDTPLDYYLANQEKYVGISRTQLKIKDSGLHKALKKQNWLDQTFPSQISI</sequence>
<dbReference type="AlphaFoldDB" id="A0A1G1YVB6"/>
<proteinExistence type="predicted"/>
<dbReference type="Proteomes" id="UP000178122">
    <property type="component" value="Unassembled WGS sequence"/>
</dbReference>